<sequence length="310" mass="33463">MNSRNSFGWIDYGAAFGVVLIWGLNFVAMKYALQALTPFQLGAARYVVAAFPLVFLVRRPPVHWKWLLLYGLSQGVGQFGLLFMALKVGMTAALASVLMQTQVFYTVLFSFLFLHERPGRNLQIGLGLAALSLFCFGTGVLRDTAGGVTAAGLLLNLAAAGMWAISNIVVRKATQSIPKGQANDATAFVVWSSIVPIAPFCILSLLMDPGLHADTLRNAGWQSWAAVLYLGWFATIVSYAMWTGLLKRHPANRVAPLSLGVPVIGLAAGVIALGEVVTPWQWAGVSLTILALAFVFRPETVRISTRRVPA</sequence>
<keyword evidence="4 5" id="KW-0472">Membrane</keyword>
<evidence type="ECO:0000313" key="7">
    <source>
        <dbReference type="EMBL" id="MBL0392987.1"/>
    </source>
</evidence>
<dbReference type="Proteomes" id="UP000599109">
    <property type="component" value="Unassembled WGS sequence"/>
</dbReference>
<dbReference type="Gene3D" id="1.10.3730.20">
    <property type="match status" value="1"/>
</dbReference>
<evidence type="ECO:0000259" key="6">
    <source>
        <dbReference type="Pfam" id="PF00892"/>
    </source>
</evidence>
<evidence type="ECO:0000256" key="3">
    <source>
        <dbReference type="ARBA" id="ARBA00022989"/>
    </source>
</evidence>
<feature type="transmembrane region" description="Helical" evidence="5">
    <location>
        <begin position="39"/>
        <end position="57"/>
    </location>
</feature>
<organism evidence="7 8">
    <name type="scientific">Ramlibacter monticola</name>
    <dbReference type="NCBI Taxonomy" id="1926872"/>
    <lineage>
        <taxon>Bacteria</taxon>
        <taxon>Pseudomonadati</taxon>
        <taxon>Pseudomonadota</taxon>
        <taxon>Betaproteobacteria</taxon>
        <taxon>Burkholderiales</taxon>
        <taxon>Comamonadaceae</taxon>
        <taxon>Ramlibacter</taxon>
    </lineage>
</organism>
<comment type="subcellular location">
    <subcellularLocation>
        <location evidence="1">Membrane</location>
        <topology evidence="1">Multi-pass membrane protein</topology>
    </subcellularLocation>
</comment>
<evidence type="ECO:0000256" key="4">
    <source>
        <dbReference type="ARBA" id="ARBA00023136"/>
    </source>
</evidence>
<dbReference type="PANTHER" id="PTHR32322:SF9">
    <property type="entry name" value="AMINO-ACID METABOLITE EFFLUX PUMP-RELATED"/>
    <property type="match status" value="1"/>
</dbReference>
<keyword evidence="2 5" id="KW-0812">Transmembrane</keyword>
<feature type="transmembrane region" description="Helical" evidence="5">
    <location>
        <begin position="185"/>
        <end position="207"/>
    </location>
</feature>
<dbReference type="Pfam" id="PF00892">
    <property type="entry name" value="EamA"/>
    <property type="match status" value="2"/>
</dbReference>
<reference evidence="7 8" key="1">
    <citation type="journal article" date="2017" name="Int. J. Syst. Evol. Microbiol.">
        <title>Ramlibacter monticola sp. nov., isolated from forest soil.</title>
        <authorList>
            <person name="Chaudhary D.K."/>
            <person name="Kim J."/>
        </authorList>
    </citation>
    <scope>NUCLEOTIDE SEQUENCE [LARGE SCALE GENOMIC DNA]</scope>
    <source>
        <strain evidence="7 8">KACC 19175</strain>
    </source>
</reference>
<proteinExistence type="predicted"/>
<evidence type="ECO:0000256" key="2">
    <source>
        <dbReference type="ARBA" id="ARBA00022692"/>
    </source>
</evidence>
<dbReference type="RefSeq" id="WP_201675650.1">
    <property type="nucleotide sequence ID" value="NZ_JAEQNE010000004.1"/>
</dbReference>
<feature type="domain" description="EamA" evidence="6">
    <location>
        <begin position="14"/>
        <end position="136"/>
    </location>
</feature>
<evidence type="ECO:0000256" key="5">
    <source>
        <dbReference type="SAM" id="Phobius"/>
    </source>
</evidence>
<feature type="transmembrane region" description="Helical" evidence="5">
    <location>
        <begin position="219"/>
        <end position="242"/>
    </location>
</feature>
<feature type="transmembrane region" description="Helical" evidence="5">
    <location>
        <begin position="254"/>
        <end position="274"/>
    </location>
</feature>
<feature type="transmembrane region" description="Helical" evidence="5">
    <location>
        <begin position="92"/>
        <end position="114"/>
    </location>
</feature>
<feature type="transmembrane region" description="Helical" evidence="5">
    <location>
        <begin position="66"/>
        <end position="86"/>
    </location>
</feature>
<feature type="domain" description="EamA" evidence="6">
    <location>
        <begin position="152"/>
        <end position="296"/>
    </location>
</feature>
<keyword evidence="3 5" id="KW-1133">Transmembrane helix</keyword>
<dbReference type="PANTHER" id="PTHR32322">
    <property type="entry name" value="INNER MEMBRANE TRANSPORTER"/>
    <property type="match status" value="1"/>
</dbReference>
<name>A0A937CVF7_9BURK</name>
<comment type="caution">
    <text evidence="7">The sequence shown here is derived from an EMBL/GenBank/DDBJ whole genome shotgun (WGS) entry which is preliminary data.</text>
</comment>
<dbReference type="InterPro" id="IPR050638">
    <property type="entry name" value="AA-Vitamin_Transporters"/>
</dbReference>
<feature type="transmembrane region" description="Helical" evidence="5">
    <location>
        <begin position="280"/>
        <end position="297"/>
    </location>
</feature>
<dbReference type="AlphaFoldDB" id="A0A937CVF7"/>
<feature type="transmembrane region" description="Helical" evidence="5">
    <location>
        <begin position="12"/>
        <end position="33"/>
    </location>
</feature>
<evidence type="ECO:0000313" key="8">
    <source>
        <dbReference type="Proteomes" id="UP000599109"/>
    </source>
</evidence>
<feature type="transmembrane region" description="Helical" evidence="5">
    <location>
        <begin position="121"/>
        <end position="141"/>
    </location>
</feature>
<keyword evidence="8" id="KW-1185">Reference proteome</keyword>
<accession>A0A937CVF7</accession>
<dbReference type="InterPro" id="IPR000620">
    <property type="entry name" value="EamA_dom"/>
</dbReference>
<dbReference type="InterPro" id="IPR037185">
    <property type="entry name" value="EmrE-like"/>
</dbReference>
<dbReference type="EMBL" id="JAEQNE010000004">
    <property type="protein sequence ID" value="MBL0392987.1"/>
    <property type="molecule type" value="Genomic_DNA"/>
</dbReference>
<protein>
    <submittedName>
        <fullName evidence="7">EamA family transporter</fullName>
    </submittedName>
</protein>
<gene>
    <name evidence="7" type="ORF">JJ685_17745</name>
</gene>
<dbReference type="SUPFAM" id="SSF103481">
    <property type="entry name" value="Multidrug resistance efflux transporter EmrE"/>
    <property type="match status" value="2"/>
</dbReference>
<evidence type="ECO:0000256" key="1">
    <source>
        <dbReference type="ARBA" id="ARBA00004141"/>
    </source>
</evidence>
<dbReference type="GO" id="GO:0016020">
    <property type="term" value="C:membrane"/>
    <property type="evidence" value="ECO:0007669"/>
    <property type="project" value="UniProtKB-SubCell"/>
</dbReference>
<feature type="transmembrane region" description="Helical" evidence="5">
    <location>
        <begin position="147"/>
        <end position="165"/>
    </location>
</feature>